<dbReference type="InParanoid" id="F4WH62"/>
<proteinExistence type="predicted"/>
<reference evidence="2" key="1">
    <citation type="submission" date="2011-02" db="EMBL/GenBank/DDBJ databases">
        <title>The genome of the leaf-cutting ant Acromyrmex echinatior suggests key adaptations to social evolution and fungus farming.</title>
        <authorList>
            <person name="Nygaard S."/>
            <person name="Zhang G."/>
        </authorList>
    </citation>
    <scope>NUCLEOTIDE SEQUENCE</scope>
</reference>
<dbReference type="Proteomes" id="UP000007755">
    <property type="component" value="Unassembled WGS sequence"/>
</dbReference>
<organism evidence="3">
    <name type="scientific">Acromyrmex echinatior</name>
    <name type="common">Panamanian leafcutter ant</name>
    <name type="synonym">Acromyrmex octospinosus echinatior</name>
    <dbReference type="NCBI Taxonomy" id="103372"/>
    <lineage>
        <taxon>Eukaryota</taxon>
        <taxon>Metazoa</taxon>
        <taxon>Ecdysozoa</taxon>
        <taxon>Arthropoda</taxon>
        <taxon>Hexapoda</taxon>
        <taxon>Insecta</taxon>
        <taxon>Pterygota</taxon>
        <taxon>Neoptera</taxon>
        <taxon>Endopterygota</taxon>
        <taxon>Hymenoptera</taxon>
        <taxon>Apocrita</taxon>
        <taxon>Aculeata</taxon>
        <taxon>Formicoidea</taxon>
        <taxon>Formicidae</taxon>
        <taxon>Myrmicinae</taxon>
        <taxon>Acromyrmex</taxon>
    </lineage>
</organism>
<evidence type="ECO:0000256" key="1">
    <source>
        <dbReference type="SAM" id="MobiDB-lite"/>
    </source>
</evidence>
<feature type="compositionally biased region" description="Basic and acidic residues" evidence="1">
    <location>
        <begin position="74"/>
        <end position="86"/>
    </location>
</feature>
<gene>
    <name evidence="2" type="ORF">G5I_05016</name>
</gene>
<protein>
    <submittedName>
        <fullName evidence="2">Uncharacterized protein</fullName>
    </submittedName>
</protein>
<evidence type="ECO:0000313" key="3">
    <source>
        <dbReference type="Proteomes" id="UP000007755"/>
    </source>
</evidence>
<sequence length="172" mass="18482">MGRRCPGIKIGMCIVASETPCRYDRFVSLAGGQAEIAPGANPGSKIRCFGSSKHLDEGHQSRARASLRAGTSRLTERGEKGGKNDEMTRDERVGAILRDHGHGAGLADLADLVDLAAAAAAADLYPDKFLDTSVKLIFPFRGKRFFVELSKSDKARIRLRGIAISLTKDLAV</sequence>
<accession>F4WH62</accession>
<dbReference type="EMBL" id="GL888148">
    <property type="protein sequence ID" value="EGI66541.1"/>
    <property type="molecule type" value="Genomic_DNA"/>
</dbReference>
<keyword evidence="3" id="KW-1185">Reference proteome</keyword>
<dbReference type="AlphaFoldDB" id="F4WH62"/>
<feature type="region of interest" description="Disordered" evidence="1">
    <location>
        <begin position="55"/>
        <end position="86"/>
    </location>
</feature>
<evidence type="ECO:0000313" key="2">
    <source>
        <dbReference type="EMBL" id="EGI66541.1"/>
    </source>
</evidence>
<name>F4WH62_ACREC</name>